<feature type="region of interest" description="Disordered" evidence="1">
    <location>
        <begin position="341"/>
        <end position="365"/>
    </location>
</feature>
<feature type="transmembrane region" description="Helical" evidence="2">
    <location>
        <begin position="29"/>
        <end position="48"/>
    </location>
</feature>
<evidence type="ECO:0000313" key="4">
    <source>
        <dbReference type="Proteomes" id="UP001159364"/>
    </source>
</evidence>
<dbReference type="AlphaFoldDB" id="A0AAV8SE81"/>
<evidence type="ECO:0008006" key="5">
    <source>
        <dbReference type="Google" id="ProtNLM"/>
    </source>
</evidence>
<dbReference type="Pfam" id="PF07891">
    <property type="entry name" value="DUF1666"/>
    <property type="match status" value="1"/>
</dbReference>
<dbReference type="Proteomes" id="UP001159364">
    <property type="component" value="Linkage Group LG11"/>
</dbReference>
<name>A0AAV8SE81_9ROSI</name>
<dbReference type="EMBL" id="JAIWQS010000011">
    <property type="protein sequence ID" value="KAJ8750353.1"/>
    <property type="molecule type" value="Genomic_DNA"/>
</dbReference>
<keyword evidence="4" id="KW-1185">Reference proteome</keyword>
<evidence type="ECO:0000256" key="1">
    <source>
        <dbReference type="SAM" id="MobiDB-lite"/>
    </source>
</evidence>
<evidence type="ECO:0000313" key="3">
    <source>
        <dbReference type="EMBL" id="KAJ8750353.1"/>
    </source>
</evidence>
<keyword evidence="2" id="KW-1133">Transmembrane helix</keyword>
<keyword evidence="2" id="KW-0812">Transmembrane</keyword>
<protein>
    <recommendedName>
        <fullName evidence="5">Ribosomal protein L34Ae</fullName>
    </recommendedName>
</protein>
<reference evidence="3 4" key="1">
    <citation type="submission" date="2021-09" db="EMBL/GenBank/DDBJ databases">
        <title>Genomic insights and catalytic innovation underlie evolution of tropane alkaloids biosynthesis.</title>
        <authorList>
            <person name="Wang Y.-J."/>
            <person name="Tian T."/>
            <person name="Huang J.-P."/>
            <person name="Huang S.-X."/>
        </authorList>
    </citation>
    <scope>NUCLEOTIDE SEQUENCE [LARGE SCALE GENOMIC DNA]</scope>
    <source>
        <strain evidence="3">KIB-2018</strain>
        <tissue evidence="3">Leaf</tissue>
    </source>
</reference>
<proteinExistence type="predicted"/>
<dbReference type="InterPro" id="IPR012870">
    <property type="entry name" value="DUF1666"/>
</dbReference>
<gene>
    <name evidence="3" type="ORF">K2173_014268</name>
</gene>
<sequence length="787" mass="91118">MGSCKKVSINTHFRLVNMGSVNRFLYQKLIFLAACFWVSVFTLFRTLFRLCKRTIFRIKWRTGSQPDNSNFTPNSTGKKAEHLIPEIDVTNDTEESGYVEESDSPKFTFKFQYQTYKEENEPVCSNSTTSTSTNKYEFSSAKNLNQFVEEPEALNLTVKELYTDSGDGSIGPISYVSKGLLSNEELVHEISQHGFVDIVGKEEQIQEFGLDTSIKESISRKGKAVEVNRKVLGDEDDLQNEGPSVSREELVAVAVDSDSDSDSITSSHEVFSRLVASSSDRFLLEKDVDDGFDRNSLSVVKKELDLDEEDLELDVNLQNLSSVYGHDDFNEEDSEVLEELREVEEPDTQQNLGNEDLESLSENDLHDGNYRKEELCCRKNGLGDPEKSNVQNSSGWDSDDTNRFDTLWEHQDFIEQLQMELRKARATGLPTISEEDESPKIMEDFKPWKIDEKFQQGDAMGELHKFYKSYRERMRKFDILNFQKMYAMGFLQSKDPFQSISGRKASVRGFSLLSQKFLLSKRRKSDPDLMMNFIRELHGDLETVYVGQMCLSWEILHWQYEKAIELWDSDHHSLRQYNEVAGEFQQFQVLLQRFVENESFEGPRVENYTRKRCSMRNLLQVPVIKEDNAKDRKAGRKGKEDDVITSDMLVEILEESIRIFWQFVRADKDAHELIQKGQKGTRIEPQDPSQLQLLAEVEASLLKKEKKLKEMLRSGNCILRKLRKQQEDSSDHVLYFFSQVDMKLVSRVLNMSKVTMEQLIWCHNKLSKINFVSRKIHVEPSFLLFPC</sequence>
<keyword evidence="2" id="KW-0472">Membrane</keyword>
<comment type="caution">
    <text evidence="3">The sequence shown here is derived from an EMBL/GenBank/DDBJ whole genome shotgun (WGS) entry which is preliminary data.</text>
</comment>
<evidence type="ECO:0000256" key="2">
    <source>
        <dbReference type="SAM" id="Phobius"/>
    </source>
</evidence>
<organism evidence="3 4">
    <name type="scientific">Erythroxylum novogranatense</name>
    <dbReference type="NCBI Taxonomy" id="1862640"/>
    <lineage>
        <taxon>Eukaryota</taxon>
        <taxon>Viridiplantae</taxon>
        <taxon>Streptophyta</taxon>
        <taxon>Embryophyta</taxon>
        <taxon>Tracheophyta</taxon>
        <taxon>Spermatophyta</taxon>
        <taxon>Magnoliopsida</taxon>
        <taxon>eudicotyledons</taxon>
        <taxon>Gunneridae</taxon>
        <taxon>Pentapetalae</taxon>
        <taxon>rosids</taxon>
        <taxon>fabids</taxon>
        <taxon>Malpighiales</taxon>
        <taxon>Erythroxylaceae</taxon>
        <taxon>Erythroxylum</taxon>
    </lineage>
</organism>
<accession>A0AAV8SE81</accession>
<dbReference type="PANTHER" id="PTHR46741:SF2">
    <property type="entry name" value="RIBOSOMAL PROTEIN L34AE"/>
    <property type="match status" value="1"/>
</dbReference>
<dbReference type="PANTHER" id="PTHR46741">
    <property type="entry name" value="OS09G0413600 PROTEIN"/>
    <property type="match status" value="1"/>
</dbReference>